<feature type="non-terminal residue" evidence="2">
    <location>
        <position position="1"/>
    </location>
</feature>
<dbReference type="EMBL" id="BEYU01000433">
    <property type="protein sequence ID" value="GBG35212.1"/>
    <property type="molecule type" value="Genomic_DNA"/>
</dbReference>
<evidence type="ECO:0000313" key="2">
    <source>
        <dbReference type="EMBL" id="GBG35212.1"/>
    </source>
</evidence>
<proteinExistence type="predicted"/>
<keyword evidence="1" id="KW-0175">Coiled coil</keyword>
<accession>A0A2R5GWK2</accession>
<organism evidence="2 3">
    <name type="scientific">Hondaea fermentalgiana</name>
    <dbReference type="NCBI Taxonomy" id="2315210"/>
    <lineage>
        <taxon>Eukaryota</taxon>
        <taxon>Sar</taxon>
        <taxon>Stramenopiles</taxon>
        <taxon>Bigyra</taxon>
        <taxon>Labyrinthulomycetes</taxon>
        <taxon>Thraustochytrida</taxon>
        <taxon>Thraustochytriidae</taxon>
        <taxon>Hondaea</taxon>
    </lineage>
</organism>
<dbReference type="InParanoid" id="A0A2R5GWK2"/>
<evidence type="ECO:0000256" key="1">
    <source>
        <dbReference type="SAM" id="Coils"/>
    </source>
</evidence>
<comment type="caution">
    <text evidence="2">The sequence shown here is derived from an EMBL/GenBank/DDBJ whole genome shotgun (WGS) entry which is preliminary data.</text>
</comment>
<keyword evidence="3" id="KW-1185">Reference proteome</keyword>
<dbReference type="Proteomes" id="UP000241890">
    <property type="component" value="Unassembled WGS sequence"/>
</dbReference>
<dbReference type="AlphaFoldDB" id="A0A2R5GWK2"/>
<name>A0A2R5GWK2_9STRA</name>
<evidence type="ECO:0000313" key="3">
    <source>
        <dbReference type="Proteomes" id="UP000241890"/>
    </source>
</evidence>
<gene>
    <name evidence="2" type="ORF">FCC1311_114352</name>
</gene>
<protein>
    <submittedName>
        <fullName evidence="2">Uncharacterized protein</fullName>
    </submittedName>
</protein>
<sequence length="133" mass="15500">VEQAAKYGAEWMEGKKNAEIEEITRSLIEQAEAAKGMSEEEVERTVKRLVLEARKEERMAKVKALEGLSRKMDSDHNEAMAQLQREYDALLADRNEVYARLEHYDQERHELTLQLSEVRAENHRLGRLLRLHG</sequence>
<reference evidence="2 3" key="1">
    <citation type="submission" date="2017-12" db="EMBL/GenBank/DDBJ databases">
        <title>Sequencing, de novo assembly and annotation of complete genome of a new Thraustochytrid species, strain FCC1311.</title>
        <authorList>
            <person name="Sedici K."/>
            <person name="Godart F."/>
            <person name="Aiese Cigliano R."/>
            <person name="Sanseverino W."/>
            <person name="Barakat M."/>
            <person name="Ortet P."/>
            <person name="Marechal E."/>
            <person name="Cagnac O."/>
            <person name="Amato A."/>
        </authorList>
    </citation>
    <scope>NUCLEOTIDE SEQUENCE [LARGE SCALE GENOMIC DNA]</scope>
</reference>
<feature type="coiled-coil region" evidence="1">
    <location>
        <begin position="28"/>
        <end position="121"/>
    </location>
</feature>